<gene>
    <name evidence="1" type="ORF">PVAP13_3NG196000</name>
</gene>
<proteinExistence type="predicted"/>
<dbReference type="EMBL" id="CM029042">
    <property type="protein sequence ID" value="KAG2619983.1"/>
    <property type="molecule type" value="Genomic_DNA"/>
</dbReference>
<evidence type="ECO:0000313" key="1">
    <source>
        <dbReference type="EMBL" id="KAG2619983.1"/>
    </source>
</evidence>
<evidence type="ECO:0000313" key="2">
    <source>
        <dbReference type="Proteomes" id="UP000823388"/>
    </source>
</evidence>
<dbReference type="Proteomes" id="UP000823388">
    <property type="component" value="Chromosome 3N"/>
</dbReference>
<organism evidence="1 2">
    <name type="scientific">Panicum virgatum</name>
    <name type="common">Blackwell switchgrass</name>
    <dbReference type="NCBI Taxonomy" id="38727"/>
    <lineage>
        <taxon>Eukaryota</taxon>
        <taxon>Viridiplantae</taxon>
        <taxon>Streptophyta</taxon>
        <taxon>Embryophyta</taxon>
        <taxon>Tracheophyta</taxon>
        <taxon>Spermatophyta</taxon>
        <taxon>Magnoliopsida</taxon>
        <taxon>Liliopsida</taxon>
        <taxon>Poales</taxon>
        <taxon>Poaceae</taxon>
        <taxon>PACMAD clade</taxon>
        <taxon>Panicoideae</taxon>
        <taxon>Panicodae</taxon>
        <taxon>Paniceae</taxon>
        <taxon>Panicinae</taxon>
        <taxon>Panicum</taxon>
        <taxon>Panicum sect. Hiantes</taxon>
    </lineage>
</organism>
<dbReference type="AlphaFoldDB" id="A0A8T0UGD6"/>
<comment type="caution">
    <text evidence="1">The sequence shown here is derived from an EMBL/GenBank/DDBJ whole genome shotgun (WGS) entry which is preliminary data.</text>
</comment>
<reference evidence="1" key="1">
    <citation type="submission" date="2020-05" db="EMBL/GenBank/DDBJ databases">
        <title>WGS assembly of Panicum virgatum.</title>
        <authorList>
            <person name="Lovell J.T."/>
            <person name="Jenkins J."/>
            <person name="Shu S."/>
            <person name="Juenger T.E."/>
            <person name="Schmutz J."/>
        </authorList>
    </citation>
    <scope>NUCLEOTIDE SEQUENCE</scope>
    <source>
        <strain evidence="1">AP13</strain>
    </source>
</reference>
<protein>
    <submittedName>
        <fullName evidence="1">Uncharacterized protein</fullName>
    </submittedName>
</protein>
<accession>A0A8T0UGD6</accession>
<sequence length="70" mass="7877">MDVNSDAMAQRRPLAACPGQARAPAISACCIHSPVILFIKWMNNLKVYKELICVQEQHLMLDSQSTRYIS</sequence>
<name>A0A8T0UGD6_PANVG</name>
<keyword evidence="2" id="KW-1185">Reference proteome</keyword>